<dbReference type="PROSITE" id="PS50943">
    <property type="entry name" value="HTH_CROC1"/>
    <property type="match status" value="1"/>
</dbReference>
<reference evidence="2 3" key="1">
    <citation type="journal article" date="2017" name="Front. Microbiol.">
        <title>Prevalence, Host Range, and Comparative Genomic Analysis of Temperate Ochrobactrum Phages.</title>
        <authorList>
            <person name="Jackel C."/>
            <person name="Hertwig S."/>
            <person name="Scholz H.C."/>
            <person name="Nockler K."/>
            <person name="Reetz J."/>
            <person name="Hammerl J.A."/>
        </authorList>
    </citation>
    <scope>NUCLEOTIDE SEQUENCE [LARGE SCALE GENOMIC DNA]</scope>
</reference>
<dbReference type="SUPFAM" id="SSF47413">
    <property type="entry name" value="lambda repressor-like DNA-binding domains"/>
    <property type="match status" value="1"/>
</dbReference>
<dbReference type="SMART" id="SM00530">
    <property type="entry name" value="HTH_XRE"/>
    <property type="match status" value="1"/>
</dbReference>
<accession>A0A240F4X0</accession>
<organism evidence="2 3">
    <name type="scientific">Ochrobactrum phage POI1126</name>
    <dbReference type="NCBI Taxonomy" id="1932118"/>
    <lineage>
        <taxon>Viruses</taxon>
        <taxon>Duplodnaviria</taxon>
        <taxon>Heunggongvirae</taxon>
        <taxon>Uroviricota</taxon>
        <taxon>Caudoviricetes</taxon>
        <taxon>Namazuvirus</taxon>
        <taxon>Namazuvirus POI1126</taxon>
    </lineage>
</organism>
<evidence type="ECO:0000313" key="2">
    <source>
        <dbReference type="EMBL" id="APU92999.1"/>
    </source>
</evidence>
<dbReference type="Gene3D" id="1.10.260.40">
    <property type="entry name" value="lambda repressor-like DNA-binding domains"/>
    <property type="match status" value="1"/>
</dbReference>
<name>A0A240F4X0_9CAUD</name>
<dbReference type="Proteomes" id="UP000221249">
    <property type="component" value="Segment"/>
</dbReference>
<dbReference type="InterPro" id="IPR001387">
    <property type="entry name" value="Cro/C1-type_HTH"/>
</dbReference>
<gene>
    <name evidence="2" type="ORF">POI1126_73</name>
</gene>
<feature type="domain" description="HTH cro/C1-type" evidence="1">
    <location>
        <begin position="10"/>
        <end position="64"/>
    </location>
</feature>
<evidence type="ECO:0000313" key="3">
    <source>
        <dbReference type="Proteomes" id="UP000221249"/>
    </source>
</evidence>
<keyword evidence="3" id="KW-1185">Reference proteome</keyword>
<sequence length="117" mass="13248">MDSLSWRDRLLAAIEKKGLNLRTASIRAGKSPSYLHSLLTRNQKPSVESIVEVAQGLEISPLWLIFNLDIDPETEKLILRYQSLDPKRREAVQSMVEAMLPVTEDQDEDAPESDNKS</sequence>
<dbReference type="GO" id="GO:0003677">
    <property type="term" value="F:DNA binding"/>
    <property type="evidence" value="ECO:0007669"/>
    <property type="project" value="InterPro"/>
</dbReference>
<evidence type="ECO:0000259" key="1">
    <source>
        <dbReference type="PROSITE" id="PS50943"/>
    </source>
</evidence>
<proteinExistence type="predicted"/>
<dbReference type="CDD" id="cd00093">
    <property type="entry name" value="HTH_XRE"/>
    <property type="match status" value="1"/>
</dbReference>
<dbReference type="EMBL" id="KY417925">
    <property type="protein sequence ID" value="APU92999.1"/>
    <property type="molecule type" value="Genomic_DNA"/>
</dbReference>
<dbReference type="InterPro" id="IPR010982">
    <property type="entry name" value="Lambda_DNA-bd_dom_sf"/>
</dbReference>
<protein>
    <submittedName>
        <fullName evidence="2">Transcriptional regulator</fullName>
    </submittedName>
</protein>